<protein>
    <recommendedName>
        <fullName evidence="1">non-specific serine/threonine protein kinase</fullName>
        <ecNumber evidence="1">2.7.11.1</ecNumber>
    </recommendedName>
</protein>
<evidence type="ECO:0000256" key="2">
    <source>
        <dbReference type="ARBA" id="ARBA00022527"/>
    </source>
</evidence>
<accession>A0AA88AAJ5</accession>
<dbReference type="GO" id="GO:0005886">
    <property type="term" value="C:plasma membrane"/>
    <property type="evidence" value="ECO:0007669"/>
    <property type="project" value="TreeGrafter"/>
</dbReference>
<dbReference type="Gene3D" id="3.30.200.20">
    <property type="entry name" value="Phosphorylase Kinase, domain 1"/>
    <property type="match status" value="1"/>
</dbReference>
<evidence type="ECO:0000256" key="4">
    <source>
        <dbReference type="ARBA" id="ARBA00022729"/>
    </source>
</evidence>
<evidence type="ECO:0000256" key="8">
    <source>
        <dbReference type="ARBA" id="ARBA00023157"/>
    </source>
</evidence>
<dbReference type="AlphaFoldDB" id="A0AA88AAJ5"/>
<evidence type="ECO:0000313" key="15">
    <source>
        <dbReference type="EMBL" id="GMN47272.1"/>
    </source>
</evidence>
<dbReference type="SUPFAM" id="SSF54556">
    <property type="entry name" value="Chitinase insertion domain"/>
    <property type="match status" value="1"/>
</dbReference>
<feature type="domain" description="Protein kinase" evidence="13">
    <location>
        <begin position="403"/>
        <end position="679"/>
    </location>
</feature>
<proteinExistence type="predicted"/>
<evidence type="ECO:0000256" key="1">
    <source>
        <dbReference type="ARBA" id="ARBA00012513"/>
    </source>
</evidence>
<dbReference type="GO" id="GO:0004674">
    <property type="term" value="F:protein serine/threonine kinase activity"/>
    <property type="evidence" value="ECO:0007669"/>
    <property type="project" value="UniProtKB-KW"/>
</dbReference>
<sequence>MVIKIVIIILVHIFHFSKFQPSRAQPWIRVGYWYYDTDLSSADINSALFTHLICAFASLNSSSYEFYFPHERKFSTFANNVKQKNPSVTTLLSIGGGNEDNSVISYMLGSSSNRKSFIDSSINLARLNDYQGLDFSWGSPNTSSDMANMGTLFKEWRASAISEAANSSKPELILTAAVLYSPDVEDVSYPVDSIQRYLDWVNLLDYDYHTPKWENFTGAHAALFDPSGGANTDSGIKAWIGRGLPASKLVLGLSYHGYAWTLAYLDKNNIGAPTTGPATSEDGSIEEGGVMRYKLIKRYIETNNVVVEYNATYVVNYCVIGSTWIGFDDVEAVKVKVSYAKQNNLLGYNAWHLANDDNWVLSLAAKASKVKKNYAAGAGDFTNNVPNLQIFSLDNIRATTNNFSIKNKLGEGGYGPVFKGILPDGQEIAVKKLSASSTQGFEEFKNEVVLTAKLQHVNLVRVLGCCIEKEEQMLIYEYMPNKSLDLYLFDPIRRYILDWKKRVDIIEGVTQGLLYLQEYSRLTIIHRDLKASNILLDNDMKPKISDFGMARIFTKDVLEANTSRIVGTYGYIPPEYAKQGLYSTKLDVYSFGVLLLQIISGRRNSCFYGSNEDLNLLEYAFELWKEGKGMDFMDSSLDDTFSTCKLVKCMQIALLCVQENANERPSMLEVSSMLRNENVCIESPKKPAFSSKKEVHQENEAILAEDHSSSVNDATISELEVFLSLLTIEPVAWTTFLEILPIRSKSDKLRFYLVISSSTGDVIFNVSSAHAAEIIALVEAMAGLARAKHTFISLIPSLHSARRQASNYSSFGSRLPPVVEPGRELWEASTRGNVSARTKQRIIPIRPCPGLLVPYPGLLLPWPPVPRPSSPSQTPSSPHHATT</sequence>
<dbReference type="EMBL" id="BTGU01000025">
    <property type="protein sequence ID" value="GMN47272.1"/>
    <property type="molecule type" value="Genomic_DNA"/>
</dbReference>
<feature type="domain" description="GH18" evidence="14">
    <location>
        <begin position="27"/>
        <end position="372"/>
    </location>
</feature>
<dbReference type="InterPro" id="IPR011009">
    <property type="entry name" value="Kinase-like_dom_sf"/>
</dbReference>
<organism evidence="15 16">
    <name type="scientific">Ficus carica</name>
    <name type="common">Common fig</name>
    <dbReference type="NCBI Taxonomy" id="3494"/>
    <lineage>
        <taxon>Eukaryota</taxon>
        <taxon>Viridiplantae</taxon>
        <taxon>Streptophyta</taxon>
        <taxon>Embryophyta</taxon>
        <taxon>Tracheophyta</taxon>
        <taxon>Spermatophyta</taxon>
        <taxon>Magnoliopsida</taxon>
        <taxon>eudicotyledons</taxon>
        <taxon>Gunneridae</taxon>
        <taxon>Pentapetalae</taxon>
        <taxon>rosids</taxon>
        <taxon>fabids</taxon>
        <taxon>Rosales</taxon>
        <taxon>Moraceae</taxon>
        <taxon>Ficeae</taxon>
        <taxon>Ficus</taxon>
    </lineage>
</organism>
<keyword evidence="16" id="KW-1185">Reference proteome</keyword>
<dbReference type="InterPro" id="IPR001223">
    <property type="entry name" value="Glyco_hydro18_cat"/>
</dbReference>
<dbReference type="SUPFAM" id="SSF51445">
    <property type="entry name" value="(Trans)glycosidases"/>
    <property type="match status" value="1"/>
</dbReference>
<comment type="caution">
    <text evidence="15">The sequence shown here is derived from an EMBL/GenBank/DDBJ whole genome shotgun (WGS) entry which is preliminary data.</text>
</comment>
<dbReference type="InterPro" id="IPR008271">
    <property type="entry name" value="Ser/Thr_kinase_AS"/>
</dbReference>
<feature type="chain" id="PRO_5041644411" description="non-specific serine/threonine protein kinase" evidence="12">
    <location>
        <begin position="25"/>
        <end position="883"/>
    </location>
</feature>
<dbReference type="InterPro" id="IPR000719">
    <property type="entry name" value="Prot_kinase_dom"/>
</dbReference>
<evidence type="ECO:0000256" key="3">
    <source>
        <dbReference type="ARBA" id="ARBA00022679"/>
    </source>
</evidence>
<evidence type="ECO:0000259" key="13">
    <source>
        <dbReference type="PROSITE" id="PS50011"/>
    </source>
</evidence>
<comment type="catalytic activity">
    <reaction evidence="10">
        <text>L-threonyl-[protein] + ATP = O-phospho-L-threonyl-[protein] + ADP + H(+)</text>
        <dbReference type="Rhea" id="RHEA:46608"/>
        <dbReference type="Rhea" id="RHEA-COMP:11060"/>
        <dbReference type="Rhea" id="RHEA-COMP:11605"/>
        <dbReference type="ChEBI" id="CHEBI:15378"/>
        <dbReference type="ChEBI" id="CHEBI:30013"/>
        <dbReference type="ChEBI" id="CHEBI:30616"/>
        <dbReference type="ChEBI" id="CHEBI:61977"/>
        <dbReference type="ChEBI" id="CHEBI:456216"/>
        <dbReference type="EC" id="2.7.11.1"/>
    </reaction>
</comment>
<evidence type="ECO:0000256" key="7">
    <source>
        <dbReference type="ARBA" id="ARBA00022840"/>
    </source>
</evidence>
<dbReference type="SMART" id="SM00220">
    <property type="entry name" value="S_TKc"/>
    <property type="match status" value="1"/>
</dbReference>
<evidence type="ECO:0000256" key="9">
    <source>
        <dbReference type="ARBA" id="ARBA00023180"/>
    </source>
</evidence>
<keyword evidence="5" id="KW-0547">Nucleotide-binding</keyword>
<reference evidence="15" key="1">
    <citation type="submission" date="2023-07" db="EMBL/GenBank/DDBJ databases">
        <title>draft genome sequence of fig (Ficus carica).</title>
        <authorList>
            <person name="Takahashi T."/>
            <person name="Nishimura K."/>
        </authorList>
    </citation>
    <scope>NUCLEOTIDE SEQUENCE</scope>
</reference>
<dbReference type="InterPro" id="IPR029070">
    <property type="entry name" value="Chitinase_insertion_sf"/>
</dbReference>
<evidence type="ECO:0000256" key="6">
    <source>
        <dbReference type="ARBA" id="ARBA00022777"/>
    </source>
</evidence>
<gene>
    <name evidence="15" type="ORF">TIFTF001_016451</name>
</gene>
<dbReference type="GO" id="GO:0005975">
    <property type="term" value="P:carbohydrate metabolic process"/>
    <property type="evidence" value="ECO:0007669"/>
    <property type="project" value="InterPro"/>
</dbReference>
<dbReference type="Gene3D" id="3.20.20.80">
    <property type="entry name" value="Glycosidases"/>
    <property type="match status" value="1"/>
</dbReference>
<dbReference type="PROSITE" id="PS50011">
    <property type="entry name" value="PROTEIN_KINASE_DOM"/>
    <property type="match status" value="1"/>
</dbReference>
<dbReference type="InterPro" id="IPR001245">
    <property type="entry name" value="Ser-Thr/Tyr_kinase_cat_dom"/>
</dbReference>
<dbReference type="Gene3D" id="1.10.510.10">
    <property type="entry name" value="Transferase(Phosphotransferase) domain 1"/>
    <property type="match status" value="1"/>
</dbReference>
<evidence type="ECO:0000256" key="10">
    <source>
        <dbReference type="ARBA" id="ARBA00047899"/>
    </source>
</evidence>
<dbReference type="PANTHER" id="PTHR27002">
    <property type="entry name" value="RECEPTOR-LIKE SERINE/THREONINE-PROTEIN KINASE SD1-8"/>
    <property type="match status" value="1"/>
</dbReference>
<keyword evidence="2" id="KW-0723">Serine/threonine-protein kinase</keyword>
<dbReference type="SMART" id="SM00636">
    <property type="entry name" value="Glyco_18"/>
    <property type="match status" value="1"/>
</dbReference>
<evidence type="ECO:0000256" key="5">
    <source>
        <dbReference type="ARBA" id="ARBA00022741"/>
    </source>
</evidence>
<dbReference type="InterPro" id="IPR011583">
    <property type="entry name" value="Chitinase_II/V-like_cat"/>
</dbReference>
<keyword evidence="7" id="KW-0067">ATP-binding</keyword>
<dbReference type="GO" id="GO:0008061">
    <property type="term" value="F:chitin binding"/>
    <property type="evidence" value="ECO:0007669"/>
    <property type="project" value="InterPro"/>
</dbReference>
<dbReference type="InterPro" id="IPR017853">
    <property type="entry name" value="GH"/>
</dbReference>
<feature type="signal peptide" evidence="12">
    <location>
        <begin position="1"/>
        <end position="24"/>
    </location>
</feature>
<keyword evidence="9" id="KW-0325">Glycoprotein</keyword>
<dbReference type="Pfam" id="PF07714">
    <property type="entry name" value="PK_Tyr_Ser-Thr"/>
    <property type="match status" value="1"/>
</dbReference>
<evidence type="ECO:0000313" key="16">
    <source>
        <dbReference type="Proteomes" id="UP001187192"/>
    </source>
</evidence>
<dbReference type="Gene3D" id="3.10.50.10">
    <property type="match status" value="1"/>
</dbReference>
<keyword evidence="3" id="KW-0808">Transferase</keyword>
<dbReference type="CDD" id="cd02879">
    <property type="entry name" value="GH18_plant_chitinase_class_V"/>
    <property type="match status" value="1"/>
</dbReference>
<keyword evidence="8" id="KW-1015">Disulfide bond</keyword>
<evidence type="ECO:0000256" key="11">
    <source>
        <dbReference type="ARBA" id="ARBA00048679"/>
    </source>
</evidence>
<dbReference type="Pfam" id="PF00704">
    <property type="entry name" value="Glyco_hydro_18"/>
    <property type="match status" value="1"/>
</dbReference>
<name>A0AA88AAJ5_FICCA</name>
<dbReference type="FunFam" id="3.10.50.10:FF:000015">
    <property type="entry name" value="Chitotriosidase-1"/>
    <property type="match status" value="1"/>
</dbReference>
<dbReference type="EC" id="2.7.11.1" evidence="1"/>
<dbReference type="FunFam" id="3.30.200.20:FF:000195">
    <property type="entry name" value="G-type lectin S-receptor-like serine/threonine-protein kinase"/>
    <property type="match status" value="1"/>
</dbReference>
<dbReference type="PROSITE" id="PS00108">
    <property type="entry name" value="PROTEIN_KINASE_ST"/>
    <property type="match status" value="1"/>
</dbReference>
<evidence type="ECO:0000256" key="12">
    <source>
        <dbReference type="SAM" id="SignalP"/>
    </source>
</evidence>
<keyword evidence="6" id="KW-0418">Kinase</keyword>
<dbReference type="CDD" id="cd14066">
    <property type="entry name" value="STKc_IRAK"/>
    <property type="match status" value="1"/>
</dbReference>
<dbReference type="FunFam" id="1.10.510.10:FF:001964">
    <property type="entry name" value="Uncharacterized protein"/>
    <property type="match status" value="1"/>
</dbReference>
<comment type="catalytic activity">
    <reaction evidence="11">
        <text>L-seryl-[protein] + ATP = O-phospho-L-seryl-[protein] + ADP + H(+)</text>
        <dbReference type="Rhea" id="RHEA:17989"/>
        <dbReference type="Rhea" id="RHEA-COMP:9863"/>
        <dbReference type="Rhea" id="RHEA-COMP:11604"/>
        <dbReference type="ChEBI" id="CHEBI:15378"/>
        <dbReference type="ChEBI" id="CHEBI:29999"/>
        <dbReference type="ChEBI" id="CHEBI:30616"/>
        <dbReference type="ChEBI" id="CHEBI:83421"/>
        <dbReference type="ChEBI" id="CHEBI:456216"/>
        <dbReference type="EC" id="2.7.11.1"/>
    </reaction>
</comment>
<dbReference type="Proteomes" id="UP001187192">
    <property type="component" value="Unassembled WGS sequence"/>
</dbReference>
<dbReference type="PROSITE" id="PS51910">
    <property type="entry name" value="GH18_2"/>
    <property type="match status" value="1"/>
</dbReference>
<dbReference type="PANTHER" id="PTHR27002:SF1077">
    <property type="entry name" value="CYSTEINE-RICH RECEPTOR-LIKE PROTEIN KINASE 4"/>
    <property type="match status" value="1"/>
</dbReference>
<keyword evidence="4 12" id="KW-0732">Signal</keyword>
<dbReference type="GO" id="GO:0005524">
    <property type="term" value="F:ATP binding"/>
    <property type="evidence" value="ECO:0007669"/>
    <property type="project" value="UniProtKB-KW"/>
</dbReference>
<dbReference type="SUPFAM" id="SSF56112">
    <property type="entry name" value="Protein kinase-like (PK-like)"/>
    <property type="match status" value="1"/>
</dbReference>
<evidence type="ECO:0000259" key="14">
    <source>
        <dbReference type="PROSITE" id="PS51910"/>
    </source>
</evidence>